<evidence type="ECO:0000313" key="3">
    <source>
        <dbReference type="Proteomes" id="UP000214355"/>
    </source>
</evidence>
<feature type="transmembrane region" description="Helical" evidence="1">
    <location>
        <begin position="262"/>
        <end position="283"/>
    </location>
</feature>
<feature type="transmembrane region" description="Helical" evidence="1">
    <location>
        <begin position="663"/>
        <end position="690"/>
    </location>
</feature>
<feature type="transmembrane region" description="Helical" evidence="1">
    <location>
        <begin position="7"/>
        <end position="30"/>
    </location>
</feature>
<sequence>MSKILRFLSFMLALIMSILFGLGAILTAGYDYTRALQQYAESGQVIHLHGVTEEKSQLVIETLLHEVDNHHGLIVRGDYILDDNGNNNGYRFGFYGNASPDMSDLPVSYLGTTVFDIRNINQLLAADPGSTLGLDQVAADQIAPLPSILGATRVIGVQLNDLLQISGTINGTYRIFGLTPQDITNLATNISALADVDPDTILTSLHGAYAQDPLLITIVYAAAAISWISLVFILILSAYQSTSTLGTHILLGWSRSEYVIKIFRPLIVVSASGIIVSFAIYLAGFTHFSITLNTITNGILAGISAFAVICLAAGVASTVIFSISPVNAVRNRISSKVLGVCLLIFYFASSVGIVVAMYGLDGPLRTVHHMSQIQQRWSNYSDLEILYKEKIGQNSSSISGQSSSHSVEYYNWYRSFEGSTGAYLVHTEYIDNELLDIWRNGQIYDHVPNQPYWSMLASPNYLIDQGLPIKNHWVNQAHNGTRVYLLPDTLADDDAQALENYLRDYANTSFDSDIRNTFTDNPQFAFYYYHPETDIFVWNTDLERANTVPDPVILLATTNNMIPIESESLWANGLENSYLKLTSQAADTYLTPQYLSDYQLDDNQPEFLPVANFIAGLQKTLGDTIKLFGSAIAIIAILELVIITSIVKIYAVSRREMIAVKRLLGHPLVGIFLPPIILVSATTVICMLAATLLGSTSGIVVSAGCGIIQIFLLSYQARRATQATLSTMIKTA</sequence>
<dbReference type="EMBL" id="LT629804">
    <property type="protein sequence ID" value="SDU78092.1"/>
    <property type="molecule type" value="Genomic_DNA"/>
</dbReference>
<keyword evidence="1" id="KW-0472">Membrane</keyword>
<dbReference type="AlphaFoldDB" id="A0A1H2LBB1"/>
<evidence type="ECO:0000256" key="1">
    <source>
        <dbReference type="SAM" id="Phobius"/>
    </source>
</evidence>
<dbReference type="STRING" id="131112.SAMN04489737_0318"/>
<feature type="transmembrane region" description="Helical" evidence="1">
    <location>
        <begin position="303"/>
        <end position="325"/>
    </location>
</feature>
<keyword evidence="1" id="KW-0812">Transmembrane</keyword>
<dbReference type="Proteomes" id="UP000214355">
    <property type="component" value="Chromosome I"/>
</dbReference>
<feature type="transmembrane region" description="Helical" evidence="1">
    <location>
        <begin position="214"/>
        <end position="241"/>
    </location>
</feature>
<dbReference type="GeneID" id="65344074"/>
<evidence type="ECO:0000313" key="2">
    <source>
        <dbReference type="EMBL" id="SDU78092.1"/>
    </source>
</evidence>
<dbReference type="RefSeq" id="WP_157672851.1">
    <property type="nucleotide sequence ID" value="NZ_LT629804.1"/>
</dbReference>
<organism evidence="2 3">
    <name type="scientific">Arcanobacterium phocae</name>
    <dbReference type="NCBI Taxonomy" id="131112"/>
    <lineage>
        <taxon>Bacteria</taxon>
        <taxon>Bacillati</taxon>
        <taxon>Actinomycetota</taxon>
        <taxon>Actinomycetes</taxon>
        <taxon>Actinomycetales</taxon>
        <taxon>Actinomycetaceae</taxon>
        <taxon>Arcanobacterium</taxon>
    </lineage>
</organism>
<protein>
    <submittedName>
        <fullName evidence="2">Uncharacterized protein</fullName>
    </submittedName>
</protein>
<accession>A0A1H2LBB1</accession>
<proteinExistence type="predicted"/>
<feature type="transmembrane region" description="Helical" evidence="1">
    <location>
        <begin position="696"/>
        <end position="715"/>
    </location>
</feature>
<reference evidence="3" key="1">
    <citation type="submission" date="2016-10" db="EMBL/GenBank/DDBJ databases">
        <authorList>
            <person name="Varghese N."/>
            <person name="Submissions S."/>
        </authorList>
    </citation>
    <scope>NUCLEOTIDE SEQUENCE [LARGE SCALE GENOMIC DNA]</scope>
    <source>
        <strain evidence="3">DSM 10002</strain>
    </source>
</reference>
<gene>
    <name evidence="2" type="ORF">SAMN04489737_0318</name>
</gene>
<name>A0A1H2LBB1_9ACTO</name>
<keyword evidence="3" id="KW-1185">Reference proteome</keyword>
<keyword evidence="1" id="KW-1133">Transmembrane helix</keyword>
<feature type="transmembrane region" description="Helical" evidence="1">
    <location>
        <begin position="627"/>
        <end position="651"/>
    </location>
</feature>
<feature type="transmembrane region" description="Helical" evidence="1">
    <location>
        <begin position="337"/>
        <end position="360"/>
    </location>
</feature>
<dbReference type="OrthoDB" id="5096243at2"/>